<organism evidence="2 3">
    <name type="scientific">Chlamydomonas schloesseri</name>
    <dbReference type="NCBI Taxonomy" id="2026947"/>
    <lineage>
        <taxon>Eukaryota</taxon>
        <taxon>Viridiplantae</taxon>
        <taxon>Chlorophyta</taxon>
        <taxon>core chlorophytes</taxon>
        <taxon>Chlorophyceae</taxon>
        <taxon>CS clade</taxon>
        <taxon>Chlamydomonadales</taxon>
        <taxon>Chlamydomonadaceae</taxon>
        <taxon>Chlamydomonas</taxon>
    </lineage>
</organism>
<feature type="compositionally biased region" description="Low complexity" evidence="1">
    <location>
        <begin position="404"/>
        <end position="417"/>
    </location>
</feature>
<feature type="region of interest" description="Disordered" evidence="1">
    <location>
        <begin position="763"/>
        <end position="782"/>
    </location>
</feature>
<reference evidence="2" key="1">
    <citation type="journal article" date="2020" name="bioRxiv">
        <title>Comparative genomics of Chlamydomonas.</title>
        <authorList>
            <person name="Craig R.J."/>
            <person name="Hasan A.R."/>
            <person name="Ness R.W."/>
            <person name="Keightley P.D."/>
        </authorList>
    </citation>
    <scope>NUCLEOTIDE SEQUENCE</scope>
    <source>
        <strain evidence="2">CCAP 11/173</strain>
    </source>
</reference>
<sequence length="919" mass="93188">MQRVTRSQAKKAQALAQAQGNDELASSSFWLPSVQASPALQEQPHSAKPTGSTVSSGSRHLRPGDWRAAAAAETGGGPVQAPPADFSFAVDNTPNIDDVHSPASSIFTDGAASPAINSCNGTPNALSPLRPRVLATSSVLDAAATRTGTPATQGGTPAMAKEAACGGQTTQGSPASLSGGEVSFTWQSQSAGDDDDVEQPEMPQPLSPQSPAAALQRAGSLGELSTPGSCGYNSPLASAAVQEQQPPESIMRSSVTHNPLFVDRPAPVPKSDAVVKALSLTPCSNVDGNGAAAAPAPGSHGTVAQPMPPSTEPPSPMLPPLDLETPRRSIKGLSAMFGTAGPTNSAVSGPNAAASNRQQATPCSGAGQPGRAAAAAPAPAADATPCSWPAPRVSVADARDASRADAAASAASPVASPGTSSRRSSLQVDLDDTTGPRNLDQTPRKTGRSSPAKTKDAQAKQASSQRRVSLSSAPSSQPVANSPAAQTGERASAAVQPKQLQRASAGSTLWSAVSWSAVLLCVLLLAINNPFSTMQSSNGVIELNKLGPVCFREPYPGAWLNWPADSSMAMPSSLAVGAGRGVDSVQPDLSIAASPLVPSADVAGVEPHGSAEQAATEQHEATVGALVDTQLEPAVEEAEMQQASAVEGVAEAPVAQADADSSASDIEQPSVVSEHAAEQQLESVQEDLRAPAAASDVPETDVQLVEPSAESMNVSVESVEVEVEQAAPASVPEAAASEAPSVEEAAATPVPAEAPDAADVPVAEAQAAAADDEASSGDSSAAKQQGTRRFLGWSLAELFIGVVLACATGAGLALAVERYGLYPDAQREAAAAAERAVAALQQAPKVVEVATPAPLPLTPTSRILKLRTPLRAGAPWSNERAAAEPDTSAGAHERDVQRTPAGAFVWKQNRLVYVEEGLE</sequence>
<keyword evidence="3" id="KW-1185">Reference proteome</keyword>
<feature type="compositionally biased region" description="Polar residues" evidence="1">
    <location>
        <begin position="418"/>
        <end position="427"/>
    </location>
</feature>
<dbReference type="Proteomes" id="UP000613740">
    <property type="component" value="Unassembled WGS sequence"/>
</dbReference>
<protein>
    <submittedName>
        <fullName evidence="2">Uncharacterized protein</fullName>
    </submittedName>
</protein>
<feature type="compositionally biased region" description="Pro residues" evidence="1">
    <location>
        <begin position="306"/>
        <end position="319"/>
    </location>
</feature>
<comment type="caution">
    <text evidence="2">The sequence shown here is derived from an EMBL/GenBank/DDBJ whole genome shotgun (WGS) entry which is preliminary data.</text>
</comment>
<feature type="region of interest" description="Disordered" evidence="1">
    <location>
        <begin position="725"/>
        <end position="756"/>
    </location>
</feature>
<feature type="compositionally biased region" description="Polar residues" evidence="1">
    <location>
        <begin position="35"/>
        <end position="58"/>
    </location>
</feature>
<feature type="region of interest" description="Disordered" evidence="1">
    <location>
        <begin position="639"/>
        <end position="702"/>
    </location>
</feature>
<proteinExistence type="predicted"/>
<feature type="compositionally biased region" description="Polar residues" evidence="1">
    <location>
        <begin position="460"/>
        <end position="485"/>
    </location>
</feature>
<feature type="region of interest" description="Disordered" evidence="1">
    <location>
        <begin position="284"/>
        <end position="495"/>
    </location>
</feature>
<dbReference type="EMBL" id="JAEHOD010000020">
    <property type="protein sequence ID" value="KAG2447787.1"/>
    <property type="molecule type" value="Genomic_DNA"/>
</dbReference>
<feature type="compositionally biased region" description="Polar residues" evidence="1">
    <location>
        <begin position="226"/>
        <end position="252"/>
    </location>
</feature>
<evidence type="ECO:0000313" key="2">
    <source>
        <dbReference type="EMBL" id="KAG2447787.1"/>
    </source>
</evidence>
<dbReference type="OrthoDB" id="545996at2759"/>
<feature type="region of interest" description="Disordered" evidence="1">
    <location>
        <begin position="1"/>
        <end position="23"/>
    </location>
</feature>
<evidence type="ECO:0000256" key="1">
    <source>
        <dbReference type="SAM" id="MobiDB-lite"/>
    </source>
</evidence>
<feature type="region of interest" description="Disordered" evidence="1">
    <location>
        <begin position="35"/>
        <end position="80"/>
    </location>
</feature>
<name>A0A836B505_9CHLO</name>
<feature type="compositionally biased region" description="Low complexity" evidence="1">
    <location>
        <begin position="365"/>
        <end position="383"/>
    </location>
</feature>
<feature type="compositionally biased region" description="Polar residues" evidence="1">
    <location>
        <begin position="167"/>
        <end position="176"/>
    </location>
</feature>
<feature type="region of interest" description="Disordered" evidence="1">
    <location>
        <begin position="875"/>
        <end position="896"/>
    </location>
</feature>
<dbReference type="AlphaFoldDB" id="A0A836B505"/>
<evidence type="ECO:0000313" key="3">
    <source>
        <dbReference type="Proteomes" id="UP000613740"/>
    </source>
</evidence>
<feature type="compositionally biased region" description="Low complexity" evidence="1">
    <location>
        <begin position="144"/>
        <end position="158"/>
    </location>
</feature>
<feature type="compositionally biased region" description="Low complexity" evidence="1">
    <location>
        <begin position="10"/>
        <end position="19"/>
    </location>
</feature>
<feature type="region of interest" description="Disordered" evidence="1">
    <location>
        <begin position="144"/>
        <end position="252"/>
    </location>
</feature>
<accession>A0A836B505</accession>
<gene>
    <name evidence="2" type="ORF">HYH02_007244</name>
</gene>
<feature type="compositionally biased region" description="Polar residues" evidence="1">
    <location>
        <begin position="341"/>
        <end position="362"/>
    </location>
</feature>